<dbReference type="OrthoDB" id="1924680at2759"/>
<sequence>MTMEHCLRRHSSPSNTAAYLRYLKPGALAKLRDSRISASRTQRVTKSLFQAPICASPLRSSAAISPGSPTQINGPPSSPLFFSDRIYGPRCPQRKKLMAARAVFVSGPNFSGAGPDSPGQGIDLLGGSENRANNYILVAH</sequence>
<evidence type="ECO:0000313" key="1">
    <source>
        <dbReference type="EMBL" id="CAA3010900.1"/>
    </source>
</evidence>
<keyword evidence="2" id="KW-1185">Reference proteome</keyword>
<evidence type="ECO:0000313" key="2">
    <source>
        <dbReference type="Proteomes" id="UP000594638"/>
    </source>
</evidence>
<accession>A0A8S0TXP0</accession>
<dbReference type="Proteomes" id="UP000594638">
    <property type="component" value="Unassembled WGS sequence"/>
</dbReference>
<dbReference type="PANTHER" id="PTHR35495">
    <property type="entry name" value="OS06G0679600 PROTEIN"/>
    <property type="match status" value="1"/>
</dbReference>
<organism evidence="1 2">
    <name type="scientific">Olea europaea subsp. europaea</name>
    <dbReference type="NCBI Taxonomy" id="158383"/>
    <lineage>
        <taxon>Eukaryota</taxon>
        <taxon>Viridiplantae</taxon>
        <taxon>Streptophyta</taxon>
        <taxon>Embryophyta</taxon>
        <taxon>Tracheophyta</taxon>
        <taxon>Spermatophyta</taxon>
        <taxon>Magnoliopsida</taxon>
        <taxon>eudicotyledons</taxon>
        <taxon>Gunneridae</taxon>
        <taxon>Pentapetalae</taxon>
        <taxon>asterids</taxon>
        <taxon>lamiids</taxon>
        <taxon>Lamiales</taxon>
        <taxon>Oleaceae</taxon>
        <taxon>Oleeae</taxon>
        <taxon>Olea</taxon>
    </lineage>
</organism>
<gene>
    <name evidence="1" type="ORF">OLEA9_A101496</name>
</gene>
<dbReference type="EMBL" id="CACTIH010007353">
    <property type="protein sequence ID" value="CAA3010900.1"/>
    <property type="molecule type" value="Genomic_DNA"/>
</dbReference>
<protein>
    <submittedName>
        <fullName evidence="1">Uncharacterized protein</fullName>
    </submittedName>
</protein>
<reference evidence="1 2" key="1">
    <citation type="submission" date="2019-12" db="EMBL/GenBank/DDBJ databases">
        <authorList>
            <person name="Alioto T."/>
            <person name="Alioto T."/>
            <person name="Gomez Garrido J."/>
        </authorList>
    </citation>
    <scope>NUCLEOTIDE SEQUENCE [LARGE SCALE GENOMIC DNA]</scope>
</reference>
<dbReference type="AlphaFoldDB" id="A0A8S0TXP0"/>
<dbReference type="Gramene" id="OE9A101496T1">
    <property type="protein sequence ID" value="OE9A101496C1"/>
    <property type="gene ID" value="OE9A101496"/>
</dbReference>
<dbReference type="PANTHER" id="PTHR35495:SF1">
    <property type="entry name" value="OS06G0679600 PROTEIN"/>
    <property type="match status" value="1"/>
</dbReference>
<comment type="caution">
    <text evidence="1">The sequence shown here is derived from an EMBL/GenBank/DDBJ whole genome shotgun (WGS) entry which is preliminary data.</text>
</comment>
<proteinExistence type="predicted"/>
<name>A0A8S0TXP0_OLEEU</name>